<gene>
    <name evidence="1" type="ORF">ACFQ00_16095</name>
</gene>
<dbReference type="PANTHER" id="PTHR34309">
    <property type="entry name" value="SLR1406 PROTEIN"/>
    <property type="match status" value="1"/>
</dbReference>
<name>A0ABW3C7D3_SPHXN</name>
<sequence>MGYISLDQARTIIAAALAHGGQLGLKPLSVAVLDSGSHLIAFERQDGSSTLRAQIATGKAAGALALGLSSRRIGEMAAERPSFVASLGTIAPAGLIPAAGGVIVVDEAGRAIGAVGVTGDTSDNDELCALAGIAAAKLKAQNA</sequence>
<evidence type="ECO:0000313" key="2">
    <source>
        <dbReference type="Proteomes" id="UP001597124"/>
    </source>
</evidence>
<dbReference type="PANTHER" id="PTHR34309:SF10">
    <property type="entry name" value="SLR1406 PROTEIN"/>
    <property type="match status" value="1"/>
</dbReference>
<keyword evidence="2" id="KW-1185">Reference proteome</keyword>
<dbReference type="EMBL" id="JBHTIK010000012">
    <property type="protein sequence ID" value="MFD0849858.1"/>
    <property type="molecule type" value="Genomic_DNA"/>
</dbReference>
<dbReference type="InterPro" id="IPR038084">
    <property type="entry name" value="PduO/GlcC-like_sf"/>
</dbReference>
<reference evidence="2" key="1">
    <citation type="journal article" date="2019" name="Int. J. Syst. Evol. Microbiol.">
        <title>The Global Catalogue of Microorganisms (GCM) 10K type strain sequencing project: providing services to taxonomists for standard genome sequencing and annotation.</title>
        <authorList>
            <consortium name="The Broad Institute Genomics Platform"/>
            <consortium name="The Broad Institute Genome Sequencing Center for Infectious Disease"/>
            <person name="Wu L."/>
            <person name="Ma J."/>
        </authorList>
    </citation>
    <scope>NUCLEOTIDE SEQUENCE [LARGE SCALE GENOMIC DNA]</scope>
    <source>
        <strain evidence="2">CCUG 52537</strain>
    </source>
</reference>
<dbReference type="RefSeq" id="WP_381493077.1">
    <property type="nucleotide sequence ID" value="NZ_JBHTIK010000012.1"/>
</dbReference>
<dbReference type="Proteomes" id="UP001597124">
    <property type="component" value="Unassembled WGS sequence"/>
</dbReference>
<evidence type="ECO:0000313" key="1">
    <source>
        <dbReference type="EMBL" id="MFD0849858.1"/>
    </source>
</evidence>
<organism evidence="1 2">
    <name type="scientific">Sphingosinicella xenopeptidilytica</name>
    <dbReference type="NCBI Taxonomy" id="364098"/>
    <lineage>
        <taxon>Bacteria</taxon>
        <taxon>Pseudomonadati</taxon>
        <taxon>Pseudomonadota</taxon>
        <taxon>Alphaproteobacteria</taxon>
        <taxon>Sphingomonadales</taxon>
        <taxon>Sphingosinicellaceae</taxon>
        <taxon>Sphingosinicella</taxon>
    </lineage>
</organism>
<accession>A0ABW3C7D3</accession>
<protein>
    <submittedName>
        <fullName evidence="1">Heme-binding protein</fullName>
    </submittedName>
</protein>
<dbReference type="InterPro" id="IPR005624">
    <property type="entry name" value="PduO/GlcC-like"/>
</dbReference>
<dbReference type="Pfam" id="PF03928">
    <property type="entry name" value="HbpS-like"/>
    <property type="match status" value="1"/>
</dbReference>
<dbReference type="SUPFAM" id="SSF143744">
    <property type="entry name" value="GlcG-like"/>
    <property type="match status" value="1"/>
</dbReference>
<dbReference type="InterPro" id="IPR052517">
    <property type="entry name" value="GlcG_carb_metab_protein"/>
</dbReference>
<comment type="caution">
    <text evidence="1">The sequence shown here is derived from an EMBL/GenBank/DDBJ whole genome shotgun (WGS) entry which is preliminary data.</text>
</comment>
<proteinExistence type="predicted"/>
<dbReference type="Gene3D" id="3.30.450.150">
    <property type="entry name" value="Haem-degrading domain"/>
    <property type="match status" value="1"/>
</dbReference>